<dbReference type="NCBIfam" id="NF035939">
    <property type="entry name" value="TIM_EboE"/>
    <property type="match status" value="1"/>
</dbReference>
<dbReference type="SUPFAM" id="SSF51658">
    <property type="entry name" value="Xylose isomerase-like"/>
    <property type="match status" value="1"/>
</dbReference>
<dbReference type="Gene3D" id="3.20.20.150">
    <property type="entry name" value="Divalent-metal-dependent TIM barrel enzymes"/>
    <property type="match status" value="1"/>
</dbReference>
<gene>
    <name evidence="1" type="primary">eboE</name>
    <name evidence="1" type="ORF">ACFPQ6_02785</name>
</gene>
<keyword evidence="2" id="KW-1185">Reference proteome</keyword>
<evidence type="ECO:0000313" key="2">
    <source>
        <dbReference type="Proteomes" id="UP001595979"/>
    </source>
</evidence>
<proteinExistence type="predicted"/>
<dbReference type="InterPro" id="IPR036237">
    <property type="entry name" value="Xyl_isomerase-like_sf"/>
</dbReference>
<name>A0ABW1DGB1_9DEIO</name>
<dbReference type="Proteomes" id="UP001595979">
    <property type="component" value="Unassembled WGS sequence"/>
</dbReference>
<protein>
    <submittedName>
        <fullName evidence="1">Metabolite traffic protein EboE</fullName>
    </submittedName>
</protein>
<dbReference type="RefSeq" id="WP_380046182.1">
    <property type="nucleotide sequence ID" value="NZ_JBHSOH010000004.1"/>
</dbReference>
<accession>A0ABW1DGB1</accession>
<organism evidence="1 2">
    <name type="scientific">Deinococcus petrolearius</name>
    <dbReference type="NCBI Taxonomy" id="1751295"/>
    <lineage>
        <taxon>Bacteria</taxon>
        <taxon>Thermotogati</taxon>
        <taxon>Deinococcota</taxon>
        <taxon>Deinococci</taxon>
        <taxon>Deinococcales</taxon>
        <taxon>Deinococcaceae</taxon>
        <taxon>Deinococcus</taxon>
    </lineage>
</organism>
<dbReference type="EMBL" id="JBHSOH010000004">
    <property type="protein sequence ID" value="MFC5847225.1"/>
    <property type="molecule type" value="Genomic_DNA"/>
</dbReference>
<sequence length="400" mass="44376">MRLSEGLDLTYCTNIHPAAGLDEVRASLERYAVPLKARLAPDAPFGIGLRLSGTESRELLRGAALAEFRAFLDGHGLYVALINGFPYGPFHGQPVKAQVHAPDWRDDERVAYTLRLAEILVGLLPEGTEGGISTSPLSYGAWIDAGQREVWAQLTANVVRVVEGLVRWRRAAGRTIHLDLEPEPDGLLQRSGDLARFFREWLLEDGARDLAGRLGLGVAQAREAMRDHVQVCFDTCHAAVMYEDPAQALDTYRQAGMKIGRAQLSSALAVPLPADPEARLDVARALAPFAEDTYLHQVVARGPGGGLTPYPDLPAALAHLQDPGVTEWRIHFHVPVFLERAGLFASTQPQLRRTLDLLRDQAFTRHLEIETYTWDVLPPELKLPLRDSIEREYRWVQGEL</sequence>
<comment type="caution">
    <text evidence="1">The sequence shown here is derived from an EMBL/GenBank/DDBJ whole genome shotgun (WGS) entry which is preliminary data.</text>
</comment>
<evidence type="ECO:0000313" key="1">
    <source>
        <dbReference type="EMBL" id="MFC5847225.1"/>
    </source>
</evidence>
<reference evidence="2" key="1">
    <citation type="journal article" date="2019" name="Int. J. Syst. Evol. Microbiol.">
        <title>The Global Catalogue of Microorganisms (GCM) 10K type strain sequencing project: providing services to taxonomists for standard genome sequencing and annotation.</title>
        <authorList>
            <consortium name="The Broad Institute Genomics Platform"/>
            <consortium name="The Broad Institute Genome Sequencing Center for Infectious Disease"/>
            <person name="Wu L."/>
            <person name="Ma J."/>
        </authorList>
    </citation>
    <scope>NUCLEOTIDE SEQUENCE [LARGE SCALE GENOMIC DNA]</scope>
    <source>
        <strain evidence="2">CGMCC 1.15053</strain>
    </source>
</reference>